<feature type="compositionally biased region" description="Polar residues" evidence="1">
    <location>
        <begin position="23"/>
        <end position="41"/>
    </location>
</feature>
<accession>A0A9P6N3W7</accession>
<reference evidence="2" key="1">
    <citation type="journal article" date="2020" name="Fungal Divers.">
        <title>Resolving the Mortierellaceae phylogeny through synthesis of multi-gene phylogenetics and phylogenomics.</title>
        <authorList>
            <person name="Vandepol N."/>
            <person name="Liber J."/>
            <person name="Desiro A."/>
            <person name="Na H."/>
            <person name="Kennedy M."/>
            <person name="Barry K."/>
            <person name="Grigoriev I.V."/>
            <person name="Miller A.N."/>
            <person name="O'Donnell K."/>
            <person name="Stajich J.E."/>
            <person name="Bonito G."/>
        </authorList>
    </citation>
    <scope>NUCLEOTIDE SEQUENCE</scope>
    <source>
        <strain evidence="2">NRRL 2769</strain>
    </source>
</reference>
<dbReference type="OrthoDB" id="2381832at2759"/>
<name>A0A9P6N3W7_9FUNG</name>
<comment type="caution">
    <text evidence="2">The sequence shown here is derived from an EMBL/GenBank/DDBJ whole genome shotgun (WGS) entry which is preliminary data.</text>
</comment>
<gene>
    <name evidence="2" type="ORF">BGZ80_011441</name>
</gene>
<dbReference type="EMBL" id="JAAAID010000092">
    <property type="protein sequence ID" value="KAG0022706.1"/>
    <property type="molecule type" value="Genomic_DNA"/>
</dbReference>
<feature type="compositionally biased region" description="Basic and acidic residues" evidence="1">
    <location>
        <begin position="12"/>
        <end position="22"/>
    </location>
</feature>
<sequence length="172" mass="19380">MATNSARPSIHFSRDEDTHSRDQSAQSVTDIPLTKVTTTESTKSRRSVFSAIADRFRSGSRSSSNSRSRSRPHSKDAHRNSLDIDRVTSIDGDTRHSSTEVEGRDRKRSSGGDYADVIRAQALFMEKLREERARDNITHNIDGLPIPPPQERERRRSSIVHALGFDKPLLAR</sequence>
<evidence type="ECO:0000313" key="2">
    <source>
        <dbReference type="EMBL" id="KAG0022706.1"/>
    </source>
</evidence>
<protein>
    <submittedName>
        <fullName evidence="2">Uncharacterized protein</fullName>
    </submittedName>
</protein>
<evidence type="ECO:0000313" key="3">
    <source>
        <dbReference type="Proteomes" id="UP000703661"/>
    </source>
</evidence>
<proteinExistence type="predicted"/>
<feature type="region of interest" description="Disordered" evidence="1">
    <location>
        <begin position="1"/>
        <end position="113"/>
    </location>
</feature>
<keyword evidence="3" id="KW-1185">Reference proteome</keyword>
<evidence type="ECO:0000256" key="1">
    <source>
        <dbReference type="SAM" id="MobiDB-lite"/>
    </source>
</evidence>
<feature type="compositionally biased region" description="Basic and acidic residues" evidence="1">
    <location>
        <begin position="73"/>
        <end position="110"/>
    </location>
</feature>
<dbReference type="Proteomes" id="UP000703661">
    <property type="component" value="Unassembled WGS sequence"/>
</dbReference>
<dbReference type="AlphaFoldDB" id="A0A9P6N3W7"/>
<organism evidence="2 3">
    <name type="scientific">Entomortierella chlamydospora</name>
    <dbReference type="NCBI Taxonomy" id="101097"/>
    <lineage>
        <taxon>Eukaryota</taxon>
        <taxon>Fungi</taxon>
        <taxon>Fungi incertae sedis</taxon>
        <taxon>Mucoromycota</taxon>
        <taxon>Mortierellomycotina</taxon>
        <taxon>Mortierellomycetes</taxon>
        <taxon>Mortierellales</taxon>
        <taxon>Mortierellaceae</taxon>
        <taxon>Entomortierella</taxon>
    </lineage>
</organism>